<keyword evidence="2 5" id="KW-0378">Hydrolase</keyword>
<gene>
    <name evidence="5" type="ORF">QP433_08690</name>
</gene>
<dbReference type="GO" id="GO:0009166">
    <property type="term" value="P:nucleotide catabolic process"/>
    <property type="evidence" value="ECO:0007669"/>
    <property type="project" value="InterPro"/>
</dbReference>
<keyword evidence="1" id="KW-0732">Signal</keyword>
<dbReference type="AlphaFoldDB" id="A0AAJ1V414"/>
<dbReference type="InterPro" id="IPR008334">
    <property type="entry name" value="5'-Nucleotdase_C"/>
</dbReference>
<dbReference type="SUPFAM" id="SSF55816">
    <property type="entry name" value="5'-nucleotidase (syn. UDP-sugar hydrolase), C-terminal domain"/>
    <property type="match status" value="1"/>
</dbReference>
<dbReference type="RefSeq" id="WP_285066473.1">
    <property type="nucleotide sequence ID" value="NZ_JASOOE010000022.1"/>
</dbReference>
<comment type="caution">
    <text evidence="5">The sequence shown here is derived from an EMBL/GenBank/DDBJ whole genome shotgun (WGS) entry which is preliminary data.</text>
</comment>
<dbReference type="Gene3D" id="3.90.780.10">
    <property type="entry name" value="5'-Nucleotidase, C-terminal domain"/>
    <property type="match status" value="1"/>
</dbReference>
<accession>A0AAJ1V414</accession>
<evidence type="ECO:0000259" key="3">
    <source>
        <dbReference type="Pfam" id="PF00149"/>
    </source>
</evidence>
<evidence type="ECO:0000259" key="4">
    <source>
        <dbReference type="Pfam" id="PF02872"/>
    </source>
</evidence>
<protein>
    <submittedName>
        <fullName evidence="5">Bifunctional UDP-sugar hydrolase/5'-nucleotidase</fullName>
    </submittedName>
</protein>
<dbReference type="EMBL" id="JASOOE010000022">
    <property type="protein sequence ID" value="MDK7188046.1"/>
    <property type="molecule type" value="Genomic_DNA"/>
</dbReference>
<dbReference type="InterPro" id="IPR029052">
    <property type="entry name" value="Metallo-depent_PP-like"/>
</dbReference>
<organism evidence="5 6">
    <name type="scientific">Facklamia hominis</name>
    <dbReference type="NCBI Taxonomy" id="178214"/>
    <lineage>
        <taxon>Bacteria</taxon>
        <taxon>Bacillati</taxon>
        <taxon>Bacillota</taxon>
        <taxon>Bacilli</taxon>
        <taxon>Lactobacillales</taxon>
        <taxon>Aerococcaceae</taxon>
        <taxon>Facklamia</taxon>
    </lineage>
</organism>
<dbReference type="GO" id="GO:0030288">
    <property type="term" value="C:outer membrane-bounded periplasmic space"/>
    <property type="evidence" value="ECO:0007669"/>
    <property type="project" value="TreeGrafter"/>
</dbReference>
<reference evidence="5" key="1">
    <citation type="submission" date="2023-05" db="EMBL/GenBank/DDBJ databases">
        <title>Cataloging the Phylogenetic Diversity of Human Bladder Bacteria.</title>
        <authorList>
            <person name="Du J."/>
        </authorList>
    </citation>
    <scope>NUCLEOTIDE SEQUENCE</scope>
    <source>
        <strain evidence="5">UMB1231</strain>
    </source>
</reference>
<sequence>MKTIRFLMTSDTHAQWLDHPDHPGHSLLNTACLMKQLQSDPSVDLTLTIDLGDFIQGSSMATYTSTITHDARPYARALNAMNYDYHLFGNHEFNFGPDYYRPAYEDLKGKILCANIIDQATQSSLMGCPYEIVDFEGVKIGIIGVTTHYIPNWELPEHYLGVDFLDAFETVKHYVSLLRPQVDILVVAYHGGFESDLETGQATEEDTGENQGYRMLSQIPGIDLFLSGHQHRQICQKVNGVLTLQPGYGGEKIASAEIVYDDGQIKQLEGELLDFRSVSQESATVKSALEPEYEDSQAWLNQVLGHSLMQNSTQDILKARSQGHPFAEMINQLLLKETAADFAGVSLLNEHFFEFQGPITRKQLLAIYPFYNLIAVVEVSGADLYKIMEQNLNYFMLDEAGKLIVNPAYIEPKAQHFNYDLYSGFTCQVNLSQPVGQRVQKIIDERTNEAIDLDKVYRLAVTQYRAVGGGNYPQYREAPIITISSVDIQSLIQDALANPDKQDWDQINQHYAHLLYIN</sequence>
<dbReference type="Gene3D" id="3.60.21.10">
    <property type="match status" value="1"/>
</dbReference>
<dbReference type="GO" id="GO:0016787">
    <property type="term" value="F:hydrolase activity"/>
    <property type="evidence" value="ECO:0007669"/>
    <property type="project" value="UniProtKB-KW"/>
</dbReference>
<comment type="similarity">
    <text evidence="2">Belongs to the 5'-nucleotidase family.</text>
</comment>
<dbReference type="InterPro" id="IPR004843">
    <property type="entry name" value="Calcineurin-like_PHP"/>
</dbReference>
<dbReference type="Proteomes" id="UP001229251">
    <property type="component" value="Unassembled WGS sequence"/>
</dbReference>
<dbReference type="PRINTS" id="PR01607">
    <property type="entry name" value="APYRASEFAMLY"/>
</dbReference>
<evidence type="ECO:0000313" key="6">
    <source>
        <dbReference type="Proteomes" id="UP001229251"/>
    </source>
</evidence>
<dbReference type="Pfam" id="PF00149">
    <property type="entry name" value="Metallophos"/>
    <property type="match status" value="1"/>
</dbReference>
<evidence type="ECO:0000256" key="2">
    <source>
        <dbReference type="RuleBase" id="RU362119"/>
    </source>
</evidence>
<dbReference type="SUPFAM" id="SSF56300">
    <property type="entry name" value="Metallo-dependent phosphatases"/>
    <property type="match status" value="1"/>
</dbReference>
<name>A0AAJ1V414_9LACT</name>
<dbReference type="GO" id="GO:0000166">
    <property type="term" value="F:nucleotide binding"/>
    <property type="evidence" value="ECO:0007669"/>
    <property type="project" value="UniProtKB-KW"/>
</dbReference>
<dbReference type="PANTHER" id="PTHR11575">
    <property type="entry name" value="5'-NUCLEOTIDASE-RELATED"/>
    <property type="match status" value="1"/>
</dbReference>
<dbReference type="InterPro" id="IPR036907">
    <property type="entry name" value="5'-Nucleotdase_C_sf"/>
</dbReference>
<proteinExistence type="inferred from homology"/>
<dbReference type="InterPro" id="IPR006179">
    <property type="entry name" value="5_nucleotidase/apyrase"/>
</dbReference>
<dbReference type="PANTHER" id="PTHR11575:SF6">
    <property type="entry name" value="2',3'-CYCLIC-NUCLEOTIDE 2'-PHOSPHODIESTERASE_3'-NUCLEOTIDASE"/>
    <property type="match status" value="1"/>
</dbReference>
<keyword evidence="2" id="KW-0547">Nucleotide-binding</keyword>
<evidence type="ECO:0000313" key="5">
    <source>
        <dbReference type="EMBL" id="MDK7188046.1"/>
    </source>
</evidence>
<feature type="domain" description="Calcineurin-like phosphoesterase" evidence="3">
    <location>
        <begin position="4"/>
        <end position="232"/>
    </location>
</feature>
<dbReference type="Pfam" id="PF02872">
    <property type="entry name" value="5_nucleotid_C"/>
    <property type="match status" value="1"/>
</dbReference>
<feature type="domain" description="5'-Nucleotidase C-terminal" evidence="4">
    <location>
        <begin position="317"/>
        <end position="475"/>
    </location>
</feature>
<evidence type="ECO:0000256" key="1">
    <source>
        <dbReference type="ARBA" id="ARBA00022729"/>
    </source>
</evidence>